<reference evidence="2 3" key="1">
    <citation type="submission" date="2024-10" db="EMBL/GenBank/DDBJ databases">
        <title>The Natural Products Discovery Center: Release of the First 8490 Sequenced Strains for Exploring Actinobacteria Biosynthetic Diversity.</title>
        <authorList>
            <person name="Kalkreuter E."/>
            <person name="Kautsar S.A."/>
            <person name="Yang D."/>
            <person name="Bader C.D."/>
            <person name="Teijaro C.N."/>
            <person name="Fluegel L."/>
            <person name="Davis C.M."/>
            <person name="Simpson J.R."/>
            <person name="Lauterbach L."/>
            <person name="Steele A.D."/>
            <person name="Gui C."/>
            <person name="Meng S."/>
            <person name="Li G."/>
            <person name="Viehrig K."/>
            <person name="Ye F."/>
            <person name="Su P."/>
            <person name="Kiefer A.F."/>
            <person name="Nichols A."/>
            <person name="Cepeda A.J."/>
            <person name="Yan W."/>
            <person name="Fan B."/>
            <person name="Jiang Y."/>
            <person name="Adhikari A."/>
            <person name="Zheng C.-J."/>
            <person name="Schuster L."/>
            <person name="Cowan T.M."/>
            <person name="Smanski M.J."/>
            <person name="Chevrette M.G."/>
            <person name="De Carvalho L.P.S."/>
            <person name="Shen B."/>
        </authorList>
    </citation>
    <scope>NUCLEOTIDE SEQUENCE [LARGE SCALE GENOMIC DNA]</scope>
    <source>
        <strain evidence="2 3">NPDC087581</strain>
    </source>
</reference>
<dbReference type="RefSeq" id="WP_139238014.1">
    <property type="nucleotide sequence ID" value="NZ_CP058533.1"/>
</dbReference>
<proteinExistence type="predicted"/>
<keyword evidence="1" id="KW-0472">Membrane</keyword>
<evidence type="ECO:0000256" key="1">
    <source>
        <dbReference type="SAM" id="Phobius"/>
    </source>
</evidence>
<feature type="transmembrane region" description="Helical" evidence="1">
    <location>
        <begin position="20"/>
        <end position="42"/>
    </location>
</feature>
<sequence>MGQPLLRKGRFFSLPETITVAVVTSVIALIGALGSSAITLMASNDTLNQNRIQNCVQRVDKHEDTLRAKGDAFLKSIASITTYAYSPLRDDAGWNERAETLMKNAFMVSVYAPEISVQTLEVSNAMRETLNVSDEEKASVYKKLESAARHWPKLYFELMKTLEAERSKCVSS</sequence>
<keyword evidence="1" id="KW-0812">Transmembrane</keyword>
<organism evidence="2 3">
    <name type="scientific">Pseudomonas sivasensis</name>
    <dbReference type="NCBI Taxonomy" id="1880678"/>
    <lineage>
        <taxon>Bacteria</taxon>
        <taxon>Pseudomonadati</taxon>
        <taxon>Pseudomonadota</taxon>
        <taxon>Gammaproteobacteria</taxon>
        <taxon>Pseudomonadales</taxon>
        <taxon>Pseudomonadaceae</taxon>
        <taxon>Pseudomonas</taxon>
    </lineage>
</organism>
<evidence type="ECO:0000313" key="3">
    <source>
        <dbReference type="Proteomes" id="UP001617213"/>
    </source>
</evidence>
<dbReference type="EMBL" id="JBIUWZ010000001">
    <property type="protein sequence ID" value="MFJ2676801.1"/>
    <property type="molecule type" value="Genomic_DNA"/>
</dbReference>
<dbReference type="GeneID" id="300937104"/>
<evidence type="ECO:0000313" key="2">
    <source>
        <dbReference type="EMBL" id="MFJ2676801.1"/>
    </source>
</evidence>
<gene>
    <name evidence="2" type="ORF">ACIOWJ_01665</name>
</gene>
<dbReference type="Proteomes" id="UP001617213">
    <property type="component" value="Unassembled WGS sequence"/>
</dbReference>
<comment type="caution">
    <text evidence="2">The sequence shown here is derived from an EMBL/GenBank/DDBJ whole genome shotgun (WGS) entry which is preliminary data.</text>
</comment>
<accession>A0ABW8DUS3</accession>
<name>A0ABW8DUS3_9PSED</name>
<keyword evidence="1" id="KW-1133">Transmembrane helix</keyword>
<keyword evidence="3" id="KW-1185">Reference proteome</keyword>
<protein>
    <submittedName>
        <fullName evidence="2">Uncharacterized protein</fullName>
    </submittedName>
</protein>